<dbReference type="Pfam" id="PF15608">
    <property type="entry name" value="PELOTA_1"/>
    <property type="match status" value="1"/>
</dbReference>
<dbReference type="RefSeq" id="WP_255901523.1">
    <property type="nucleotide sequence ID" value="NZ_CP050463.1"/>
</dbReference>
<protein>
    <submittedName>
        <fullName evidence="3">Cysteine protease StiP family protein</fullName>
    </submittedName>
</protein>
<dbReference type="InterPro" id="IPR048336">
    <property type="entry name" value="StiP-like"/>
</dbReference>
<keyword evidence="3" id="KW-0378">Hydrolase</keyword>
<gene>
    <name evidence="3" type="ORF">HB762_06890</name>
</gene>
<dbReference type="PIRSF" id="PIRSF020979">
    <property type="entry name" value="UCP020979"/>
    <property type="match status" value="1"/>
</dbReference>
<dbReference type="EMBL" id="CP050470">
    <property type="protein sequence ID" value="UTZ31138.1"/>
    <property type="molecule type" value="Genomic_DNA"/>
</dbReference>
<accession>A0ABY5ICT3</accession>
<feature type="domain" description="Cysteine protease StiP N-terminal" evidence="1">
    <location>
        <begin position="10"/>
        <end position="257"/>
    </location>
</feature>
<reference evidence="3" key="1">
    <citation type="submission" date="2020-03" db="EMBL/GenBank/DDBJ databases">
        <title>Five strains of Vibrio campbellii isolated from Mariana Trench.</title>
        <authorList>
            <person name="Liang J."/>
            <person name="Zhang X.-H."/>
        </authorList>
    </citation>
    <scope>NUCLEOTIDE SEQUENCE</scope>
    <source>
        <strain evidence="3">LJC013</strain>
    </source>
</reference>
<keyword evidence="4" id="KW-1185">Reference proteome</keyword>
<dbReference type="InterPro" id="IPR011215">
    <property type="entry name" value="StiP_N"/>
</dbReference>
<evidence type="ECO:0000259" key="2">
    <source>
        <dbReference type="Pfam" id="PF15608"/>
    </source>
</evidence>
<dbReference type="GO" id="GO:0006508">
    <property type="term" value="P:proteolysis"/>
    <property type="evidence" value="ECO:0007669"/>
    <property type="project" value="UniProtKB-KW"/>
</dbReference>
<dbReference type="InterPro" id="IPR028157">
    <property type="entry name" value="PELOTA_dom"/>
</dbReference>
<dbReference type="Pfam" id="PF11202">
    <property type="entry name" value="StiP"/>
    <property type="match status" value="1"/>
</dbReference>
<sequence>MQTTLSPLIGSYSAQDCEFLLQTIDANFLSIEEKEKRIQSGQYHYSDMLNKESKPSEQYQQLFFTFTEQYKQTLAEHVFKLASTIHHNQSGDIVLLSLARAGTPIGVLLKRALEHFFKRTVAHYAISIIRDRGIDTVALDYLLKVKQYEATSLVFVDGWTAKGVITRELKSSVLSYNHQRNTNIQPALYVISDTGGVADFCATKEDYPIPSSMLNSTVSGLISRSLWRDANLNTFHGCVINEHLRAVDQSKWFVDEISACFSESMLTKVNPLSPHSNISEADLKNKMDGFISSVKQKYGIEDVNYIKPGIAEATRVMLRRVPSLLIIRSKRCEKVTHLLMLAKEKGITVQVDPSLLFEACALIKLINTEN</sequence>
<organism evidence="3 4">
    <name type="scientific">Vibrio campbellii</name>
    <dbReference type="NCBI Taxonomy" id="680"/>
    <lineage>
        <taxon>Bacteria</taxon>
        <taxon>Pseudomonadati</taxon>
        <taxon>Pseudomonadota</taxon>
        <taxon>Gammaproteobacteria</taxon>
        <taxon>Vibrionales</taxon>
        <taxon>Vibrionaceae</taxon>
        <taxon>Vibrio</taxon>
    </lineage>
</organism>
<proteinExistence type="predicted"/>
<name>A0ABY5ICT3_9VIBR</name>
<keyword evidence="3" id="KW-0645">Protease</keyword>
<evidence type="ECO:0000313" key="3">
    <source>
        <dbReference type="EMBL" id="UTZ31138.1"/>
    </source>
</evidence>
<evidence type="ECO:0000259" key="1">
    <source>
        <dbReference type="Pfam" id="PF11202"/>
    </source>
</evidence>
<feature type="domain" description="PELOTA RNA-binding" evidence="2">
    <location>
        <begin position="290"/>
        <end position="364"/>
    </location>
</feature>
<evidence type="ECO:0000313" key="4">
    <source>
        <dbReference type="Proteomes" id="UP001059912"/>
    </source>
</evidence>
<dbReference type="Proteomes" id="UP001059912">
    <property type="component" value="Chromosome 1"/>
</dbReference>
<dbReference type="GO" id="GO:0008233">
    <property type="term" value="F:peptidase activity"/>
    <property type="evidence" value="ECO:0007669"/>
    <property type="project" value="UniProtKB-KW"/>
</dbReference>